<sequence length="876" mass="96800">MTSLDQSSVTGFRFPELKSILAVFVGLFCVLCFKKLIGFGRRWKNIIMDWGYRSLNVPSLWSSDTVAESSNAGLQSSGTGHDAKYWKRVPALRLPDAWPNFLLTWMYLNLDTITSLLPAWTSAINHDLTKLVRKSTADDTSTSPHPASPYSRVELKAVLSPSFPPRLSSIETSASGSTRELHFRCALSSQDVFLQLSLTKPPPSSDTDDHGESVESEQVYVVHLHQVSCRIQLICAVLEGGYVLLSWKLVSPLLTQRLSLLDMDRKPVTHLNSVDVRWIKDTIYLGIQSAVTRIVVNPLCLTPVQHNLSTRQWPVTIPTQSVTSTNSIHTTVGHTPATYPVSPILDNAILIRVMYAVLLEPTQPDAVDSLMRHQLLRCRIQRSSFTPVGSTSKDNDEAEKQKENADTLPDDNLLMVTSGVRLESKSWSAEPQSNSLGNRPISVSSLASGMGAISYMATWNQEAFIPLEKITSDLLHVVLFTERDSNAADQSTASQLCGHAILPLPKLDEVQSKSQHVLLIDFHAGQSLTDSWRCSPPVRSDARAKFMLILRAYLVSHESPISEQQVHHTSSAILDQPHGLRNRILTPVCNSNAWVTADCSYVDSVHGAYSAKPVGIRCPTDSESVTSSRHATPPYNNTVGLSTEQLTHFMSPSLLADWKSDLYRRTSSCELSRTSSAEPEPTALSDRAESPMTQNSLPRKQLINNSLRETTHKLGELSDISSSAVALSPFPTQASVSVLPKTSFSHDNLADSHVDNLTRLPTKSRKKARWFSIRLPRSHKRELLHGTPPSSDGQYVSECSKNAPGSPTSSASSTKIVDDIHSVGVPEHKLKTKRRSRLQRILFPSRGSLRHELSGVVRSRSLSRQRPSDQNLSTAF</sequence>
<keyword evidence="2" id="KW-0472">Membrane</keyword>
<reference evidence="3" key="1">
    <citation type="submission" date="2019-07" db="EMBL/GenBank/DDBJ databases">
        <title>Annotation for the trematode Paragonimus miyazaki's.</title>
        <authorList>
            <person name="Choi Y.-J."/>
        </authorList>
    </citation>
    <scope>NUCLEOTIDE SEQUENCE</scope>
    <source>
        <strain evidence="3">Japan</strain>
    </source>
</reference>
<evidence type="ECO:0000256" key="1">
    <source>
        <dbReference type="SAM" id="MobiDB-lite"/>
    </source>
</evidence>
<accession>A0A8S9YAV2</accession>
<feature type="transmembrane region" description="Helical" evidence="2">
    <location>
        <begin position="20"/>
        <end position="37"/>
    </location>
</feature>
<feature type="region of interest" description="Disordered" evidence="1">
    <location>
        <begin position="857"/>
        <end position="876"/>
    </location>
</feature>
<evidence type="ECO:0000256" key="2">
    <source>
        <dbReference type="SAM" id="Phobius"/>
    </source>
</evidence>
<protein>
    <submittedName>
        <fullName evidence="3">Uncharacterized protein</fullName>
    </submittedName>
</protein>
<evidence type="ECO:0000313" key="4">
    <source>
        <dbReference type="Proteomes" id="UP000822476"/>
    </source>
</evidence>
<comment type="caution">
    <text evidence="3">The sequence shown here is derived from an EMBL/GenBank/DDBJ whole genome shotgun (WGS) entry which is preliminary data.</text>
</comment>
<feature type="compositionally biased region" description="Polar residues" evidence="1">
    <location>
        <begin position="788"/>
        <end position="800"/>
    </location>
</feature>
<feature type="compositionally biased region" description="Polar residues" evidence="1">
    <location>
        <begin position="691"/>
        <end position="700"/>
    </location>
</feature>
<organism evidence="3 4">
    <name type="scientific">Paragonimus skrjabini miyazakii</name>
    <dbReference type="NCBI Taxonomy" id="59628"/>
    <lineage>
        <taxon>Eukaryota</taxon>
        <taxon>Metazoa</taxon>
        <taxon>Spiralia</taxon>
        <taxon>Lophotrochozoa</taxon>
        <taxon>Platyhelminthes</taxon>
        <taxon>Trematoda</taxon>
        <taxon>Digenea</taxon>
        <taxon>Plagiorchiida</taxon>
        <taxon>Troglotremata</taxon>
        <taxon>Troglotrematidae</taxon>
        <taxon>Paragonimus</taxon>
    </lineage>
</organism>
<feature type="region of interest" description="Disordered" evidence="1">
    <location>
        <begin position="386"/>
        <end position="407"/>
    </location>
</feature>
<dbReference type="Proteomes" id="UP000822476">
    <property type="component" value="Unassembled WGS sequence"/>
</dbReference>
<evidence type="ECO:0000313" key="3">
    <source>
        <dbReference type="EMBL" id="KAF7232028.1"/>
    </source>
</evidence>
<feature type="region of interest" description="Disordered" evidence="1">
    <location>
        <begin position="669"/>
        <end position="700"/>
    </location>
</feature>
<dbReference type="EMBL" id="JTDE01022131">
    <property type="protein sequence ID" value="KAF7232028.1"/>
    <property type="molecule type" value="Genomic_DNA"/>
</dbReference>
<dbReference type="OrthoDB" id="6261702at2759"/>
<keyword evidence="2" id="KW-1133">Transmembrane helix</keyword>
<keyword evidence="2" id="KW-0812">Transmembrane</keyword>
<feature type="compositionally biased region" description="Low complexity" evidence="1">
    <location>
        <begin position="803"/>
        <end position="814"/>
    </location>
</feature>
<feature type="region of interest" description="Disordered" evidence="1">
    <location>
        <begin position="781"/>
        <end position="817"/>
    </location>
</feature>
<proteinExistence type="predicted"/>
<gene>
    <name evidence="3" type="ORF">EG68_07422</name>
</gene>
<feature type="compositionally biased region" description="Basic and acidic residues" evidence="1">
    <location>
        <begin position="393"/>
        <end position="405"/>
    </location>
</feature>
<dbReference type="AlphaFoldDB" id="A0A8S9YAV2"/>
<name>A0A8S9YAV2_9TREM</name>
<keyword evidence="4" id="KW-1185">Reference proteome</keyword>